<dbReference type="SUPFAM" id="SSF49354">
    <property type="entry name" value="PapD-like"/>
    <property type="match status" value="1"/>
</dbReference>
<name>A0A164Z0I8_DAUCS</name>
<dbReference type="Gene3D" id="2.60.40.10">
    <property type="entry name" value="Immunoglobulins"/>
    <property type="match status" value="1"/>
</dbReference>
<keyword evidence="1" id="KW-0677">Repeat</keyword>
<dbReference type="InterPro" id="IPR000535">
    <property type="entry name" value="MSP_dom"/>
</dbReference>
<evidence type="ECO:0000313" key="7">
    <source>
        <dbReference type="Proteomes" id="UP000077755"/>
    </source>
</evidence>
<gene>
    <name evidence="5" type="ORF">DCAR_018376</name>
    <name evidence="6" type="ORF">DCAR_0521017</name>
</gene>
<evidence type="ECO:0000259" key="4">
    <source>
        <dbReference type="PROSITE" id="PS50202"/>
    </source>
</evidence>
<dbReference type="KEGG" id="dcr:108221636"/>
<evidence type="ECO:0000256" key="3">
    <source>
        <dbReference type="PROSITE-ProRule" id="PRU00023"/>
    </source>
</evidence>
<dbReference type="OrthoDB" id="194358at2759"/>
<dbReference type="Gramene" id="KZM95134">
    <property type="protein sequence ID" value="KZM95134"/>
    <property type="gene ID" value="DCAR_018376"/>
</dbReference>
<dbReference type="OMA" id="PGPHVFR"/>
<dbReference type="InterPro" id="IPR013783">
    <property type="entry name" value="Ig-like_fold"/>
</dbReference>
<evidence type="ECO:0000256" key="1">
    <source>
        <dbReference type="ARBA" id="ARBA00022737"/>
    </source>
</evidence>
<dbReference type="PROSITE" id="PS50202">
    <property type="entry name" value="MSP"/>
    <property type="match status" value="1"/>
</dbReference>
<dbReference type="STRING" id="79200.A0A164Z0I8"/>
<dbReference type="Gramene" id="KZM95133">
    <property type="protein sequence ID" value="KZM95133"/>
    <property type="gene ID" value="DCAR_018375"/>
</dbReference>
<evidence type="ECO:0000313" key="5">
    <source>
        <dbReference type="EMBL" id="KZM95134.1"/>
    </source>
</evidence>
<feature type="repeat" description="ANK" evidence="3">
    <location>
        <begin position="255"/>
        <end position="287"/>
    </location>
</feature>
<keyword evidence="7" id="KW-1185">Reference proteome</keyword>
<evidence type="ECO:0000313" key="6">
    <source>
        <dbReference type="EMBL" id="WOH01633.1"/>
    </source>
</evidence>
<dbReference type="SMART" id="SM00248">
    <property type="entry name" value="ANK"/>
    <property type="match status" value="8"/>
</dbReference>
<sequence length="469" mass="50799">MDRLVKLDVKEVNIVFNRNEICSTTFKVTNLMHTMAVAVSLTTTNPSVLSITPPFYVLPPLSTSSFALCLSQPSDYPPLATPLDSIIVKSTMLPTGKANLEALQKLFSKPGPKIFKDAVIPITFVGPQVVEFLLSPSRKIDSAYVLSKAIKACDESELCLLLRSAVKCGNCYFASTLIEAGADVNKCDFTNRSLMSLAIQSGKSDMLDLLIDCGYVVDNSEDRLLHEAAAMNRLDLMETLCLGYLDIDVNLADLHGRTALHVAAIYGHVEVLQFLVSLGSDPDAADQNGWTPLHCASIAGHVEAAEFLLTCSVYVKYALTKEKQTAFALAVEKGHLDLYDMLQLGDALHRAARIGDVHEIKRCIAEGAKVNGKDQNGWTPLHRAAFKGQTESVKVLLNHGANVDVIDNSGYTPLHRAVEAGHVPVALALIGHGAKANMKGLKGVVPLHLDSFKNHLSLVTPSCEEKERA</sequence>
<proteinExistence type="predicted"/>
<dbReference type="PROSITE" id="PS50088">
    <property type="entry name" value="ANK_REPEAT"/>
    <property type="match status" value="4"/>
</dbReference>
<feature type="repeat" description="ANK" evidence="3">
    <location>
        <begin position="409"/>
        <end position="441"/>
    </location>
</feature>
<dbReference type="SUPFAM" id="SSF48403">
    <property type="entry name" value="Ankyrin repeat"/>
    <property type="match status" value="2"/>
</dbReference>
<reference evidence="5" key="1">
    <citation type="journal article" date="2016" name="Nat. Genet.">
        <title>A high-quality carrot genome assembly provides new insights into carotenoid accumulation and asterid genome evolution.</title>
        <authorList>
            <person name="Iorizzo M."/>
            <person name="Ellison S."/>
            <person name="Senalik D."/>
            <person name="Zeng P."/>
            <person name="Satapoomin P."/>
            <person name="Huang J."/>
            <person name="Bowman M."/>
            <person name="Iovene M."/>
            <person name="Sanseverino W."/>
            <person name="Cavagnaro P."/>
            <person name="Yildiz M."/>
            <person name="Macko-Podgorni A."/>
            <person name="Moranska E."/>
            <person name="Grzebelus E."/>
            <person name="Grzebelus D."/>
            <person name="Ashrafi H."/>
            <person name="Zheng Z."/>
            <person name="Cheng S."/>
            <person name="Spooner D."/>
            <person name="Van Deynze A."/>
            <person name="Simon P."/>
        </authorList>
    </citation>
    <scope>NUCLEOTIDE SEQUENCE [LARGE SCALE GENOMIC DNA]</scope>
    <source>
        <tissue evidence="5">Leaf</tissue>
    </source>
</reference>
<accession>A0A164Z0I8</accession>
<dbReference type="EMBL" id="CP093347">
    <property type="protein sequence ID" value="WOH01633.1"/>
    <property type="molecule type" value="Genomic_DNA"/>
</dbReference>
<dbReference type="Proteomes" id="UP000077755">
    <property type="component" value="Chromosome 5"/>
</dbReference>
<dbReference type="InterPro" id="IPR008962">
    <property type="entry name" value="PapD-like_sf"/>
</dbReference>
<reference evidence="6" key="2">
    <citation type="submission" date="2022-03" db="EMBL/GenBank/DDBJ databases">
        <title>Draft title - Genomic analysis of global carrot germplasm unveils the trajectory of domestication and the origin of high carotenoid orange carrot.</title>
        <authorList>
            <person name="Iorizzo M."/>
            <person name="Ellison S."/>
            <person name="Senalik D."/>
            <person name="Macko-Podgorni A."/>
            <person name="Grzebelus D."/>
            <person name="Bostan H."/>
            <person name="Rolling W."/>
            <person name="Curaba J."/>
            <person name="Simon P."/>
        </authorList>
    </citation>
    <scope>NUCLEOTIDE SEQUENCE</scope>
    <source>
        <tissue evidence="6">Leaf</tissue>
    </source>
</reference>
<dbReference type="PROSITE" id="PS50297">
    <property type="entry name" value="ANK_REP_REGION"/>
    <property type="match status" value="4"/>
</dbReference>
<organism evidence="5">
    <name type="scientific">Daucus carota subsp. sativus</name>
    <name type="common">Carrot</name>
    <dbReference type="NCBI Taxonomy" id="79200"/>
    <lineage>
        <taxon>Eukaryota</taxon>
        <taxon>Viridiplantae</taxon>
        <taxon>Streptophyta</taxon>
        <taxon>Embryophyta</taxon>
        <taxon>Tracheophyta</taxon>
        <taxon>Spermatophyta</taxon>
        <taxon>Magnoliopsida</taxon>
        <taxon>eudicotyledons</taxon>
        <taxon>Gunneridae</taxon>
        <taxon>Pentapetalae</taxon>
        <taxon>asterids</taxon>
        <taxon>campanulids</taxon>
        <taxon>Apiales</taxon>
        <taxon>Apiaceae</taxon>
        <taxon>Apioideae</taxon>
        <taxon>Scandiceae</taxon>
        <taxon>Daucinae</taxon>
        <taxon>Daucus</taxon>
        <taxon>Daucus sect. Daucus</taxon>
    </lineage>
</organism>
<protein>
    <recommendedName>
        <fullName evidence="4">MSP domain-containing protein</fullName>
    </recommendedName>
</protein>
<dbReference type="EMBL" id="LNRQ01000005">
    <property type="protein sequence ID" value="KZM95134.1"/>
    <property type="molecule type" value="Genomic_DNA"/>
</dbReference>
<dbReference type="PANTHER" id="PTHR24173">
    <property type="entry name" value="ANKYRIN REPEAT CONTAINING"/>
    <property type="match status" value="1"/>
</dbReference>
<feature type="repeat" description="ANK" evidence="3">
    <location>
        <begin position="376"/>
        <end position="408"/>
    </location>
</feature>
<dbReference type="AlphaFoldDB" id="A0A164Z0I8"/>
<keyword evidence="2 3" id="KW-0040">ANK repeat</keyword>
<dbReference type="Pfam" id="PF12796">
    <property type="entry name" value="Ank_2"/>
    <property type="match status" value="2"/>
</dbReference>
<dbReference type="PRINTS" id="PR01415">
    <property type="entry name" value="ANKYRIN"/>
</dbReference>
<dbReference type="Gene3D" id="1.25.40.20">
    <property type="entry name" value="Ankyrin repeat-containing domain"/>
    <property type="match status" value="5"/>
</dbReference>
<dbReference type="InterPro" id="IPR036770">
    <property type="entry name" value="Ankyrin_rpt-contain_sf"/>
</dbReference>
<dbReference type="InterPro" id="IPR002110">
    <property type="entry name" value="Ankyrin_rpt"/>
</dbReference>
<feature type="domain" description="MSP" evidence="4">
    <location>
        <begin position="4"/>
        <end position="125"/>
    </location>
</feature>
<feature type="repeat" description="ANK" evidence="3">
    <location>
        <begin position="288"/>
        <end position="309"/>
    </location>
</feature>
<dbReference type="PANTHER" id="PTHR24173:SF74">
    <property type="entry name" value="ANKYRIN REPEAT DOMAIN-CONTAINING PROTEIN 16"/>
    <property type="match status" value="1"/>
</dbReference>
<evidence type="ECO:0000256" key="2">
    <source>
        <dbReference type="ARBA" id="ARBA00023043"/>
    </source>
</evidence>